<dbReference type="InterPro" id="IPR003439">
    <property type="entry name" value="ABC_transporter-like_ATP-bd"/>
</dbReference>
<keyword evidence="7 10" id="KW-1133">Transmembrane helix</keyword>
<feature type="transmembrane region" description="Helical" evidence="10">
    <location>
        <begin position="271"/>
        <end position="293"/>
    </location>
</feature>
<dbReference type="Gene3D" id="3.40.50.300">
    <property type="entry name" value="P-loop containing nucleotide triphosphate hydrolases"/>
    <property type="match status" value="1"/>
</dbReference>
<dbReference type="PANTHER" id="PTHR43394">
    <property type="entry name" value="ATP-DEPENDENT PERMEASE MDL1, MITOCHONDRIAL"/>
    <property type="match status" value="1"/>
</dbReference>
<dbReference type="PANTHER" id="PTHR43394:SF1">
    <property type="entry name" value="ATP-BINDING CASSETTE SUB-FAMILY B MEMBER 10, MITOCHONDRIAL"/>
    <property type="match status" value="1"/>
</dbReference>
<evidence type="ECO:0000259" key="12">
    <source>
        <dbReference type="PROSITE" id="PS50929"/>
    </source>
</evidence>
<dbReference type="GO" id="GO:0015421">
    <property type="term" value="F:ABC-type oligopeptide transporter activity"/>
    <property type="evidence" value="ECO:0007669"/>
    <property type="project" value="TreeGrafter"/>
</dbReference>
<evidence type="ECO:0000256" key="6">
    <source>
        <dbReference type="ARBA" id="ARBA00022840"/>
    </source>
</evidence>
<keyword evidence="5" id="KW-0547">Nucleotide-binding</keyword>
<reference evidence="13 14" key="1">
    <citation type="submission" date="2019-05" db="EMBL/GenBank/DDBJ databases">
        <title>Burkholderia sp. DHOD12, isolated from subtropical forest soil.</title>
        <authorList>
            <person name="Gao Z.-H."/>
            <person name="Qiu L.-H."/>
        </authorList>
    </citation>
    <scope>NUCLEOTIDE SEQUENCE [LARGE SCALE GENOMIC DNA]</scope>
    <source>
        <strain evidence="13 14">DHOD12</strain>
    </source>
</reference>
<dbReference type="Gene3D" id="1.20.1560.10">
    <property type="entry name" value="ABC transporter type 1, transmembrane domain"/>
    <property type="match status" value="1"/>
</dbReference>
<dbReference type="InterPro" id="IPR003593">
    <property type="entry name" value="AAA+_ATPase"/>
</dbReference>
<dbReference type="Pfam" id="PF00664">
    <property type="entry name" value="ABC_membrane"/>
    <property type="match status" value="1"/>
</dbReference>
<name>A0A4P8IQ40_9BURK</name>
<keyword evidence="8 10" id="KW-0472">Membrane</keyword>
<protein>
    <submittedName>
        <fullName evidence="13">ABC transporter ATP-binding protein</fullName>
    </submittedName>
</protein>
<dbReference type="OrthoDB" id="8554730at2"/>
<accession>A0A4P8IQ40</accession>
<dbReference type="GO" id="GO:0005886">
    <property type="term" value="C:plasma membrane"/>
    <property type="evidence" value="ECO:0007669"/>
    <property type="project" value="UniProtKB-SubCell"/>
</dbReference>
<evidence type="ECO:0000256" key="7">
    <source>
        <dbReference type="ARBA" id="ARBA00022989"/>
    </source>
</evidence>
<evidence type="ECO:0000313" key="13">
    <source>
        <dbReference type="EMBL" id="QCP48994.1"/>
    </source>
</evidence>
<dbReference type="KEGG" id="tvl:FAZ95_07240"/>
<dbReference type="Pfam" id="PF00005">
    <property type="entry name" value="ABC_tran"/>
    <property type="match status" value="1"/>
</dbReference>
<feature type="domain" description="ABC transporter" evidence="11">
    <location>
        <begin position="368"/>
        <end position="601"/>
    </location>
</feature>
<evidence type="ECO:0000256" key="3">
    <source>
        <dbReference type="ARBA" id="ARBA00022519"/>
    </source>
</evidence>
<sequence length="622" mass="66914">MRNLLQTAWTHTLARLASLSLARPRPIQLEVSCAHTWRYIGTAIGACAPTSTLVMVAATMLGAMCHLGQSYVLGGLTEQALLGHAQQVTLMLVTLIAFWMVAPLLQALNSLALLYSSQNLRIGVTDHLTTRLMHARPAALAESAVGNLVERVELASNSLQSVVGSVTEMIVKLASVTLLATLVLLGVSTPLALTAGIWMLTALLFSSYMAYTGMNIVEDASDAHAKVIAELAEIVTNVPLIRSFLAQLSERERFGGELRKDLYACRRVRSYWVFVLLIETAYKWLFGVLVAGYTAHQYSQGQLSLPQLITVCSLIISLSWHFESVAFHFVDLFDALGVLRSSLRELSAIPVDIAPNAFAPRLSMPGRVMMSQVCTSYGTTPVLRNVSLCIEPGMKVGIVGPSGSGKSTLLAVLRGDVTPDSGDVELHGVPISSLSSTDLHSAASEAQQSALMFNRSVLENVAYGPQSASSDAITRALTLAQARALVDGLANGSDTLVGERGAALSTGERQRLSIARALLKNTPLLIFDEATSSVDAISEARILEHLVNEMPRRTVIVVSHRVATLNRFDLVLIMDHGQIVDTGTPCELMKRSSLYRHLLQSDPEEPAQAASVDRSLSHGAEA</sequence>
<evidence type="ECO:0000256" key="4">
    <source>
        <dbReference type="ARBA" id="ARBA00022692"/>
    </source>
</evidence>
<keyword evidence="2" id="KW-1003">Cell membrane</keyword>
<keyword evidence="4 10" id="KW-0812">Transmembrane</keyword>
<dbReference type="PROSITE" id="PS50929">
    <property type="entry name" value="ABC_TM1F"/>
    <property type="match status" value="1"/>
</dbReference>
<dbReference type="SMART" id="SM00382">
    <property type="entry name" value="AAA"/>
    <property type="match status" value="1"/>
</dbReference>
<gene>
    <name evidence="13" type="ORF">FAZ95_07240</name>
</gene>
<dbReference type="GO" id="GO:0005524">
    <property type="term" value="F:ATP binding"/>
    <property type="evidence" value="ECO:0007669"/>
    <property type="project" value="UniProtKB-KW"/>
</dbReference>
<evidence type="ECO:0000256" key="8">
    <source>
        <dbReference type="ARBA" id="ARBA00023136"/>
    </source>
</evidence>
<dbReference type="InterPro" id="IPR011527">
    <property type="entry name" value="ABC1_TM_dom"/>
</dbReference>
<evidence type="ECO:0000259" key="11">
    <source>
        <dbReference type="PROSITE" id="PS50893"/>
    </source>
</evidence>
<feature type="region of interest" description="Disordered" evidence="9">
    <location>
        <begin position="602"/>
        <end position="622"/>
    </location>
</feature>
<comment type="subcellular location">
    <subcellularLocation>
        <location evidence="1">Cell membrane</location>
        <topology evidence="1">Multi-pass membrane protein</topology>
    </subcellularLocation>
</comment>
<dbReference type="EMBL" id="CP040077">
    <property type="protein sequence ID" value="QCP48994.1"/>
    <property type="molecule type" value="Genomic_DNA"/>
</dbReference>
<keyword evidence="14" id="KW-1185">Reference proteome</keyword>
<feature type="transmembrane region" description="Helical" evidence="10">
    <location>
        <begin position="88"/>
        <end position="108"/>
    </location>
</feature>
<dbReference type="SUPFAM" id="SSF52540">
    <property type="entry name" value="P-loop containing nucleoside triphosphate hydrolases"/>
    <property type="match status" value="1"/>
</dbReference>
<dbReference type="AlphaFoldDB" id="A0A4P8IQ40"/>
<proteinExistence type="predicted"/>
<dbReference type="GO" id="GO:0016887">
    <property type="term" value="F:ATP hydrolysis activity"/>
    <property type="evidence" value="ECO:0007669"/>
    <property type="project" value="InterPro"/>
</dbReference>
<feature type="transmembrane region" description="Helical" evidence="10">
    <location>
        <begin position="38"/>
        <end position="67"/>
    </location>
</feature>
<dbReference type="InterPro" id="IPR036640">
    <property type="entry name" value="ABC1_TM_sf"/>
</dbReference>
<dbReference type="SUPFAM" id="SSF90123">
    <property type="entry name" value="ABC transporter transmembrane region"/>
    <property type="match status" value="1"/>
</dbReference>
<keyword evidence="3" id="KW-0997">Cell inner membrane</keyword>
<dbReference type="InterPro" id="IPR027417">
    <property type="entry name" value="P-loop_NTPase"/>
</dbReference>
<evidence type="ECO:0000256" key="9">
    <source>
        <dbReference type="SAM" id="MobiDB-lite"/>
    </source>
</evidence>
<evidence type="ECO:0000256" key="1">
    <source>
        <dbReference type="ARBA" id="ARBA00004651"/>
    </source>
</evidence>
<dbReference type="InterPro" id="IPR039421">
    <property type="entry name" value="Type_1_exporter"/>
</dbReference>
<feature type="domain" description="ABC transmembrane type-1" evidence="12">
    <location>
        <begin position="53"/>
        <end position="332"/>
    </location>
</feature>
<evidence type="ECO:0000256" key="5">
    <source>
        <dbReference type="ARBA" id="ARBA00022741"/>
    </source>
</evidence>
<dbReference type="Proteomes" id="UP000298656">
    <property type="component" value="Chromosome 1"/>
</dbReference>
<keyword evidence="6 13" id="KW-0067">ATP-binding</keyword>
<evidence type="ECO:0000256" key="2">
    <source>
        <dbReference type="ARBA" id="ARBA00022475"/>
    </source>
</evidence>
<evidence type="ECO:0000313" key="14">
    <source>
        <dbReference type="Proteomes" id="UP000298656"/>
    </source>
</evidence>
<dbReference type="PROSITE" id="PS50893">
    <property type="entry name" value="ABC_TRANSPORTER_2"/>
    <property type="match status" value="1"/>
</dbReference>
<organism evidence="13 14">
    <name type="scientific">Trinickia violacea</name>
    <dbReference type="NCBI Taxonomy" id="2571746"/>
    <lineage>
        <taxon>Bacteria</taxon>
        <taxon>Pseudomonadati</taxon>
        <taxon>Pseudomonadota</taxon>
        <taxon>Betaproteobacteria</taxon>
        <taxon>Burkholderiales</taxon>
        <taxon>Burkholderiaceae</taxon>
        <taxon>Trinickia</taxon>
    </lineage>
</organism>
<feature type="transmembrane region" description="Helical" evidence="10">
    <location>
        <begin position="178"/>
        <end position="205"/>
    </location>
</feature>
<evidence type="ECO:0000256" key="10">
    <source>
        <dbReference type="SAM" id="Phobius"/>
    </source>
</evidence>